<accession>A0ABR3A2D3</accession>
<keyword evidence="3" id="KW-1185">Reference proteome</keyword>
<comment type="caution">
    <text evidence="2">The sequence shown here is derived from an EMBL/GenBank/DDBJ whole genome shotgun (WGS) entry which is preliminary data.</text>
</comment>
<dbReference type="Proteomes" id="UP001437256">
    <property type="component" value="Unassembled WGS sequence"/>
</dbReference>
<feature type="chain" id="PRO_5046812788" evidence="1">
    <location>
        <begin position="21"/>
        <end position="203"/>
    </location>
</feature>
<protein>
    <submittedName>
        <fullName evidence="2">Uncharacterized protein</fullName>
    </submittedName>
</protein>
<evidence type="ECO:0000256" key="1">
    <source>
        <dbReference type="SAM" id="SignalP"/>
    </source>
</evidence>
<sequence>MTLRLIAFSLCAIASLGVNAADSYSVAWDAPEFTTVTGFFTLPKLPISDGGSFVGPGLHTSNGVLQVVLDSRYNQLWLGNDPLAPQGLHQSILIVPTGPEFRGTPGIPWGPGFNVSAGEDMKFLFNNTGAGRWVVEVGWATGGGAHGVFDLGDSVLNSAVLTAELNDIPFDFGPINYCNVTLTATTPASEWCDKIRQVGDYVS</sequence>
<gene>
    <name evidence="2" type="ORF">AAF712_005507</name>
</gene>
<dbReference type="EMBL" id="JBBXMP010000025">
    <property type="protein sequence ID" value="KAL0067516.1"/>
    <property type="molecule type" value="Genomic_DNA"/>
</dbReference>
<proteinExistence type="predicted"/>
<name>A0ABR3A2D3_9AGAR</name>
<organism evidence="2 3">
    <name type="scientific">Marasmius tenuissimus</name>
    <dbReference type="NCBI Taxonomy" id="585030"/>
    <lineage>
        <taxon>Eukaryota</taxon>
        <taxon>Fungi</taxon>
        <taxon>Dikarya</taxon>
        <taxon>Basidiomycota</taxon>
        <taxon>Agaricomycotina</taxon>
        <taxon>Agaricomycetes</taxon>
        <taxon>Agaricomycetidae</taxon>
        <taxon>Agaricales</taxon>
        <taxon>Marasmiineae</taxon>
        <taxon>Marasmiaceae</taxon>
        <taxon>Marasmius</taxon>
    </lineage>
</organism>
<evidence type="ECO:0000313" key="3">
    <source>
        <dbReference type="Proteomes" id="UP001437256"/>
    </source>
</evidence>
<evidence type="ECO:0000313" key="2">
    <source>
        <dbReference type="EMBL" id="KAL0067516.1"/>
    </source>
</evidence>
<keyword evidence="1" id="KW-0732">Signal</keyword>
<feature type="signal peptide" evidence="1">
    <location>
        <begin position="1"/>
        <end position="20"/>
    </location>
</feature>
<reference evidence="2 3" key="1">
    <citation type="submission" date="2024-05" db="EMBL/GenBank/DDBJ databases">
        <title>A draft genome resource for the thread blight pathogen Marasmius tenuissimus strain MS-2.</title>
        <authorList>
            <person name="Yulfo-Soto G.E."/>
            <person name="Baruah I.K."/>
            <person name="Amoako-Attah I."/>
            <person name="Bukari Y."/>
            <person name="Meinhardt L.W."/>
            <person name="Bailey B.A."/>
            <person name="Cohen S.P."/>
        </authorList>
    </citation>
    <scope>NUCLEOTIDE SEQUENCE [LARGE SCALE GENOMIC DNA]</scope>
    <source>
        <strain evidence="2 3">MS-2</strain>
    </source>
</reference>